<protein>
    <submittedName>
        <fullName evidence="1">Type I neck protein</fullName>
    </submittedName>
</protein>
<reference evidence="1" key="1">
    <citation type="journal article" date="2021" name="Proc. Natl. Acad. Sci. U.S.A.">
        <title>A Catalog of Tens of Thousands of Viruses from Human Metagenomes Reveals Hidden Associations with Chronic Diseases.</title>
        <authorList>
            <person name="Tisza M.J."/>
            <person name="Buck C.B."/>
        </authorList>
    </citation>
    <scope>NUCLEOTIDE SEQUENCE</scope>
    <source>
        <strain evidence="1">CtrCv3</strain>
    </source>
</reference>
<organism evidence="1">
    <name type="scientific">Siphoviridae sp. ctrCv3</name>
    <dbReference type="NCBI Taxonomy" id="2827954"/>
    <lineage>
        <taxon>Viruses</taxon>
        <taxon>Duplodnaviria</taxon>
        <taxon>Heunggongvirae</taxon>
        <taxon>Uroviricota</taxon>
        <taxon>Caudoviricetes</taxon>
    </lineage>
</organism>
<dbReference type="Pfam" id="PF04883">
    <property type="entry name" value="HK97-gp10_like"/>
    <property type="match status" value="1"/>
</dbReference>
<evidence type="ECO:0000313" key="1">
    <source>
        <dbReference type="EMBL" id="DAF48677.1"/>
    </source>
</evidence>
<name>A0A8S5SCI2_9CAUD</name>
<dbReference type="EMBL" id="BK032572">
    <property type="protein sequence ID" value="DAF48677.1"/>
    <property type="molecule type" value="Genomic_DNA"/>
</dbReference>
<dbReference type="InterPro" id="IPR010064">
    <property type="entry name" value="HK97-gp10_tail"/>
</dbReference>
<dbReference type="NCBIfam" id="TIGR01725">
    <property type="entry name" value="phge_HK97_gp10"/>
    <property type="match status" value="1"/>
</dbReference>
<accession>A0A8S5SCI2</accession>
<proteinExistence type="predicted"/>
<sequence length="138" mass="15448">MPFVYKLYDNAADVLKATAEQKLRALEAVGIQAEGDVKDEITDLGAVDTGRLRASIAHQVDGDSVEVGTNVDYAVYVHEGTGKYAVGGGTPKERWVYRDPLTGEFRMGFPQKPRRFIKNAMERFAKDYIEIIKEYLSK</sequence>